<dbReference type="RefSeq" id="XP_047847236.1">
    <property type="nucleotide sequence ID" value="XM_047991225.1"/>
</dbReference>
<reference evidence="1" key="1">
    <citation type="submission" date="2021-11" db="EMBL/GenBank/DDBJ databases">
        <title>Purpureocillium_takamizusanense_genome.</title>
        <authorList>
            <person name="Nguyen N.-H."/>
        </authorList>
    </citation>
    <scope>NUCLEOTIDE SEQUENCE</scope>
    <source>
        <strain evidence="1">PT3</strain>
    </source>
</reference>
<dbReference type="KEGG" id="ptkz:JDV02_009556"/>
<dbReference type="GeneID" id="72071501"/>
<name>A0A9Q8QPZ3_9HYPO</name>
<organism evidence="1 2">
    <name type="scientific">Purpureocillium takamizusanense</name>
    <dbReference type="NCBI Taxonomy" id="2060973"/>
    <lineage>
        <taxon>Eukaryota</taxon>
        <taxon>Fungi</taxon>
        <taxon>Dikarya</taxon>
        <taxon>Ascomycota</taxon>
        <taxon>Pezizomycotina</taxon>
        <taxon>Sordariomycetes</taxon>
        <taxon>Hypocreomycetidae</taxon>
        <taxon>Hypocreales</taxon>
        <taxon>Ophiocordycipitaceae</taxon>
        <taxon>Purpureocillium</taxon>
    </lineage>
</organism>
<accession>A0A9Q8QPZ3</accession>
<dbReference type="AlphaFoldDB" id="A0A9Q8QPZ3"/>
<sequence>MEPEEGYLGSLLGAVQSRASMDLDEPCLDPMLGPSELYLDVLLGDVGSIAMMELESYLDTGRGKQSGRHTA</sequence>
<dbReference type="Proteomes" id="UP000829364">
    <property type="component" value="Chromosome 10"/>
</dbReference>
<gene>
    <name evidence="1" type="ORF">JDV02_009556</name>
</gene>
<proteinExistence type="predicted"/>
<dbReference type="EMBL" id="CP086363">
    <property type="protein sequence ID" value="UNI23755.1"/>
    <property type="molecule type" value="Genomic_DNA"/>
</dbReference>
<evidence type="ECO:0000313" key="1">
    <source>
        <dbReference type="EMBL" id="UNI23755.1"/>
    </source>
</evidence>
<protein>
    <submittedName>
        <fullName evidence="1">Uncharacterized protein</fullName>
    </submittedName>
</protein>
<evidence type="ECO:0000313" key="2">
    <source>
        <dbReference type="Proteomes" id="UP000829364"/>
    </source>
</evidence>
<keyword evidence="2" id="KW-1185">Reference proteome</keyword>